<dbReference type="Pfam" id="PF04459">
    <property type="entry name" value="DUF512"/>
    <property type="match status" value="1"/>
</dbReference>
<dbReference type="RefSeq" id="WP_015534981.1">
    <property type="nucleotide sequence ID" value="NZ_BLYL01000001.1"/>
</dbReference>
<dbReference type="Proteomes" id="UP000660047">
    <property type="component" value="Unassembled WGS sequence"/>
</dbReference>
<dbReference type="Pfam" id="PF17820">
    <property type="entry name" value="PDZ_6"/>
    <property type="match status" value="1"/>
</dbReference>
<dbReference type="InterPro" id="IPR036034">
    <property type="entry name" value="PDZ_sf"/>
</dbReference>
<dbReference type="EMBL" id="BLYL01000001">
    <property type="protein sequence ID" value="GFO93196.1"/>
    <property type="molecule type" value="Genomic_DNA"/>
</dbReference>
<proteinExistence type="predicted"/>
<dbReference type="Gene3D" id="2.30.42.10">
    <property type="match status" value="1"/>
</dbReference>
<dbReference type="Gene3D" id="3.20.20.70">
    <property type="entry name" value="Aldolase class I"/>
    <property type="match status" value="1"/>
</dbReference>
<feature type="domain" description="PDZ" evidence="1">
    <location>
        <begin position="1"/>
        <end position="36"/>
    </location>
</feature>
<dbReference type="InterPro" id="IPR001478">
    <property type="entry name" value="PDZ"/>
</dbReference>
<sequence length="436" mass="50051">MEHIVKEILEGSIAQEMEIEPGDNILAVNDHPIEDIFDYQYLINDEYIELLVRKSDGEEWLLEIDKDYDEDLGIVFENSLMDNYKSCYNKCIFCFIDQNPKGMRDTIYFKDDDSRLSFLQGNYITLTNMKEKDIDRIINYHLAPINISVHTTNPKLRCSMLNNRFAGAILDYIRKFYEAGIPMNGQIVLCKGINDGEELWRTISDLMEFVPVMESLSVVPVGLSDYRDGLFHLEPFNREDACEVIDIIEHFQKKAFEKHGTHFVQASDEWYINAGRDFPEADRYDGFIQLENGVGMVRLLIDEFDEEWSCVEGDDREYEVSMVTGVLVYDSIKLLANRIPEKFPNVKVHLYKIINDFFGHRITVTGLLTGGDIRKQLTGKPLGQRLILPSNTLMADEPKFLDDVTLAELTDALQVDVCIVESSGADFIHAVIGDDM</sequence>
<dbReference type="InterPro" id="IPR041489">
    <property type="entry name" value="PDZ_6"/>
</dbReference>
<gene>
    <name evidence="2" type="ORF">COEU31_02420</name>
</gene>
<dbReference type="AlphaFoldDB" id="A0AAI9NXH2"/>
<dbReference type="InterPro" id="IPR013785">
    <property type="entry name" value="Aldolase_TIM"/>
</dbReference>
<name>A0AAI9NXH2_9FIRM</name>
<evidence type="ECO:0000313" key="2">
    <source>
        <dbReference type="EMBL" id="GFO93196.1"/>
    </source>
</evidence>
<dbReference type="SUPFAM" id="SSF50156">
    <property type="entry name" value="PDZ domain-like"/>
    <property type="match status" value="1"/>
</dbReference>
<dbReference type="InterPro" id="IPR058240">
    <property type="entry name" value="rSAM_sf"/>
</dbReference>
<protein>
    <submittedName>
        <fullName evidence="2">Radical SAM protein</fullName>
    </submittedName>
</protein>
<dbReference type="InterPro" id="IPR045375">
    <property type="entry name" value="Put_radical_SAM-like_N"/>
</dbReference>
<dbReference type="PROSITE" id="PS50106">
    <property type="entry name" value="PDZ"/>
    <property type="match status" value="1"/>
</dbReference>
<evidence type="ECO:0000259" key="1">
    <source>
        <dbReference type="PROSITE" id="PS50106"/>
    </source>
</evidence>
<evidence type="ECO:0000313" key="3">
    <source>
        <dbReference type="Proteomes" id="UP000660047"/>
    </source>
</evidence>
<dbReference type="Pfam" id="PF19238">
    <property type="entry name" value="Radical_SAM_2"/>
    <property type="match status" value="1"/>
</dbReference>
<organism evidence="2 3">
    <name type="scientific">Coprococcus eutactus</name>
    <dbReference type="NCBI Taxonomy" id="33043"/>
    <lineage>
        <taxon>Bacteria</taxon>
        <taxon>Bacillati</taxon>
        <taxon>Bacillota</taxon>
        <taxon>Clostridia</taxon>
        <taxon>Lachnospirales</taxon>
        <taxon>Lachnospiraceae</taxon>
        <taxon>Coprococcus</taxon>
    </lineage>
</organism>
<dbReference type="InterPro" id="IPR007549">
    <property type="entry name" value="DUF512"/>
</dbReference>
<reference evidence="2" key="1">
    <citation type="submission" date="2020-06" db="EMBL/GenBank/DDBJ databases">
        <title>Characterization of fructooligosaccharide metabolism and fructooligosaccharide-degrading enzymes in human commensal butyrate producers.</title>
        <authorList>
            <person name="Tanno H."/>
            <person name="Fujii T."/>
            <person name="Hirano K."/>
            <person name="Maeno S."/>
            <person name="Tonozuka T."/>
            <person name="Sakamoto M."/>
            <person name="Ohkuma M."/>
            <person name="Tochio T."/>
            <person name="Endo A."/>
        </authorList>
    </citation>
    <scope>NUCLEOTIDE SEQUENCE</scope>
    <source>
        <strain evidence="2">JCM 31265</strain>
    </source>
</reference>
<dbReference type="SUPFAM" id="SSF102114">
    <property type="entry name" value="Radical SAM enzymes"/>
    <property type="match status" value="1"/>
</dbReference>
<accession>A0AAI9NXH2</accession>
<comment type="caution">
    <text evidence="2">The sequence shown here is derived from an EMBL/GenBank/DDBJ whole genome shotgun (WGS) entry which is preliminary data.</text>
</comment>